<evidence type="ECO:0000313" key="2">
    <source>
        <dbReference type="Proteomes" id="UP001321473"/>
    </source>
</evidence>
<name>A0AAQ4F995_AMBAM</name>
<dbReference type="AlphaFoldDB" id="A0AAQ4F995"/>
<accession>A0AAQ4F995</accession>
<keyword evidence="2" id="KW-1185">Reference proteome</keyword>
<dbReference type="Proteomes" id="UP001321473">
    <property type="component" value="Unassembled WGS sequence"/>
</dbReference>
<proteinExistence type="predicted"/>
<reference evidence="1 2" key="1">
    <citation type="journal article" date="2023" name="Arcadia Sci">
        <title>De novo assembly of a long-read Amblyomma americanum tick genome.</title>
        <authorList>
            <person name="Chou S."/>
            <person name="Poskanzer K.E."/>
            <person name="Rollins M."/>
            <person name="Thuy-Boun P.S."/>
        </authorList>
    </citation>
    <scope>NUCLEOTIDE SEQUENCE [LARGE SCALE GENOMIC DNA]</scope>
    <source>
        <strain evidence="1">F_SG_1</strain>
        <tissue evidence="1">Salivary glands</tissue>
    </source>
</reference>
<feature type="non-terminal residue" evidence="1">
    <location>
        <position position="87"/>
    </location>
</feature>
<evidence type="ECO:0000313" key="1">
    <source>
        <dbReference type="EMBL" id="KAK8783626.1"/>
    </source>
</evidence>
<comment type="caution">
    <text evidence="1">The sequence shown here is derived from an EMBL/GenBank/DDBJ whole genome shotgun (WGS) entry which is preliminary data.</text>
</comment>
<protein>
    <submittedName>
        <fullName evidence="1">Uncharacterized protein</fullName>
    </submittedName>
</protein>
<gene>
    <name evidence="1" type="ORF">V5799_010011</name>
</gene>
<sequence>MPQLSTRFQTYGLEAFHALLLHFAPKPCQYSNPGMKARTRLAALHYNENCKRRQACTRDSLTQWNVKYPKARGGAPTACPVKEKPTF</sequence>
<dbReference type="PANTHER" id="PTHR31751">
    <property type="entry name" value="SI:CH211-108C17.2-RELATED-RELATED"/>
    <property type="match status" value="1"/>
</dbReference>
<dbReference type="EMBL" id="JARKHS020005351">
    <property type="protein sequence ID" value="KAK8783626.1"/>
    <property type="molecule type" value="Genomic_DNA"/>
</dbReference>
<dbReference type="PANTHER" id="PTHR31751:SF42">
    <property type="entry name" value="PROTEIN CBG10204"/>
    <property type="match status" value="1"/>
</dbReference>
<organism evidence="1 2">
    <name type="scientific">Amblyomma americanum</name>
    <name type="common">Lone star tick</name>
    <dbReference type="NCBI Taxonomy" id="6943"/>
    <lineage>
        <taxon>Eukaryota</taxon>
        <taxon>Metazoa</taxon>
        <taxon>Ecdysozoa</taxon>
        <taxon>Arthropoda</taxon>
        <taxon>Chelicerata</taxon>
        <taxon>Arachnida</taxon>
        <taxon>Acari</taxon>
        <taxon>Parasitiformes</taxon>
        <taxon>Ixodida</taxon>
        <taxon>Ixodoidea</taxon>
        <taxon>Ixodidae</taxon>
        <taxon>Amblyomminae</taxon>
        <taxon>Amblyomma</taxon>
    </lineage>
</organism>